<feature type="compositionally biased region" description="Pro residues" evidence="1">
    <location>
        <begin position="310"/>
        <end position="320"/>
    </location>
</feature>
<evidence type="ECO:0000313" key="3">
    <source>
        <dbReference type="Proteomes" id="UP001189429"/>
    </source>
</evidence>
<feature type="region of interest" description="Disordered" evidence="1">
    <location>
        <begin position="361"/>
        <end position="424"/>
    </location>
</feature>
<feature type="region of interest" description="Disordered" evidence="1">
    <location>
        <begin position="304"/>
        <end position="330"/>
    </location>
</feature>
<dbReference type="Proteomes" id="UP001189429">
    <property type="component" value="Unassembled WGS sequence"/>
</dbReference>
<proteinExistence type="predicted"/>
<organism evidence="2 3">
    <name type="scientific">Prorocentrum cordatum</name>
    <dbReference type="NCBI Taxonomy" id="2364126"/>
    <lineage>
        <taxon>Eukaryota</taxon>
        <taxon>Sar</taxon>
        <taxon>Alveolata</taxon>
        <taxon>Dinophyceae</taxon>
        <taxon>Prorocentrales</taxon>
        <taxon>Prorocentraceae</taxon>
        <taxon>Prorocentrum</taxon>
    </lineage>
</organism>
<evidence type="ECO:0000313" key="2">
    <source>
        <dbReference type="EMBL" id="CAK0837727.1"/>
    </source>
</evidence>
<feature type="compositionally biased region" description="Polar residues" evidence="1">
    <location>
        <begin position="414"/>
        <end position="423"/>
    </location>
</feature>
<gene>
    <name evidence="2" type="ORF">PCOR1329_LOCUS33846</name>
</gene>
<reference evidence="2" key="1">
    <citation type="submission" date="2023-10" db="EMBL/GenBank/DDBJ databases">
        <authorList>
            <person name="Chen Y."/>
            <person name="Shah S."/>
            <person name="Dougan E. K."/>
            <person name="Thang M."/>
            <person name="Chan C."/>
        </authorList>
    </citation>
    <scope>NUCLEOTIDE SEQUENCE [LARGE SCALE GENOMIC DNA]</scope>
</reference>
<accession>A0ABN9SYM4</accession>
<dbReference type="EMBL" id="CAUYUJ010014172">
    <property type="protein sequence ID" value="CAK0837727.1"/>
    <property type="molecule type" value="Genomic_DNA"/>
</dbReference>
<evidence type="ECO:0000256" key="1">
    <source>
        <dbReference type="SAM" id="MobiDB-lite"/>
    </source>
</evidence>
<sequence length="464" mass="48852">MYWYGVRTRLGSCPGVQAIRRAPPGLAGAERLEDELPSHLGVKNGFYHVPASFESPLRTTQVREFASVPRNFAPDGAWQRAVEDAYMRLTHTPLPTTPMTTPMTDRVPLIIPELRLPPSERPQQGNILRIGDYLELPVAPQAPAQPPMLTDSCGHFLTAQCVGQPLTGWPGLAGEQTPGPPTFLPSLPEVGFGQGMQCPFQGTLLQGGECPPLLPPEALLAQSGQPQGACLGAQDASASLVQMLADQQAWQQLIPQPPPAAPPQVTGQQGHLSIQQLPAPAQQPQFPPPVQLPLAPQPQPQLTQLLGMQPLPPAPMPVPQPSAQHQHQQQVQIQQLQALLGMQTSLPQLAPVQAEALKPWAAPRAPAAPQTSPPAAAPEGGAGSRWCDTPLDALYIPPAPTSPPGVAAAAAQHPPSTRVSISASHFPEPGVASAAAAPPSQAPTLQSVFAASGAPSWMPGARWP</sequence>
<name>A0ABN9SYM4_9DINO</name>
<protein>
    <submittedName>
        <fullName evidence="2">Uncharacterized protein</fullName>
    </submittedName>
</protein>
<comment type="caution">
    <text evidence="2">The sequence shown here is derived from an EMBL/GenBank/DDBJ whole genome shotgun (WGS) entry which is preliminary data.</text>
</comment>
<feature type="compositionally biased region" description="Low complexity" evidence="1">
    <location>
        <begin position="321"/>
        <end position="330"/>
    </location>
</feature>
<feature type="compositionally biased region" description="Low complexity" evidence="1">
    <location>
        <begin position="361"/>
        <end position="370"/>
    </location>
</feature>
<keyword evidence="3" id="KW-1185">Reference proteome</keyword>